<dbReference type="OrthoDB" id="982482at2"/>
<keyword evidence="2" id="KW-1185">Reference proteome</keyword>
<proteinExistence type="predicted"/>
<sequence length="170" mass="20460">MLLLRRFYFYRLKSHFLILLFAISFLFYACDSQRVFEGYQDLPQRKWADNQIMSFDFEIQDIQVPYNLYYHIRNTLSYPYYNLYIVYELKDSTGKVIAEKMIENNLMHPQTGEPYGKGIGDLFDHRFALLTNYRFARAGKYTLHLRQYMRMQELPEIVAVGCRVEKAIEN</sequence>
<dbReference type="InterPro" id="IPR020018">
    <property type="entry name" value="Motility-assoc_lipoprot_GldH"/>
</dbReference>
<dbReference type="NCBIfam" id="TIGR03511">
    <property type="entry name" value="GldH_lipo"/>
    <property type="match status" value="1"/>
</dbReference>
<dbReference type="EMBL" id="FONY01000045">
    <property type="protein sequence ID" value="SFF51263.1"/>
    <property type="molecule type" value="Genomic_DNA"/>
</dbReference>
<evidence type="ECO:0000313" key="2">
    <source>
        <dbReference type="Proteomes" id="UP000199513"/>
    </source>
</evidence>
<keyword evidence="1" id="KW-0449">Lipoprotein</keyword>
<accession>A0A1I2JBQ3</accession>
<gene>
    <name evidence="1" type="ORF">SAMN04488541_10459</name>
</gene>
<dbReference type="RefSeq" id="WP_091549051.1">
    <property type="nucleotide sequence ID" value="NZ_FONY01000045.1"/>
</dbReference>
<reference evidence="1 2" key="1">
    <citation type="submission" date="2016-10" db="EMBL/GenBank/DDBJ databases">
        <authorList>
            <person name="de Groot N.N."/>
        </authorList>
    </citation>
    <scope>NUCLEOTIDE SEQUENCE [LARGE SCALE GENOMIC DNA]</scope>
    <source>
        <strain>GEY</strain>
        <strain evidence="2">DSM 9560</strain>
    </source>
</reference>
<evidence type="ECO:0000313" key="1">
    <source>
        <dbReference type="EMBL" id="SFF51263.1"/>
    </source>
</evidence>
<protein>
    <submittedName>
        <fullName evidence="1">Gliding motility-associated lipoprotein GldH</fullName>
    </submittedName>
</protein>
<dbReference type="Proteomes" id="UP000199513">
    <property type="component" value="Unassembled WGS sequence"/>
</dbReference>
<dbReference type="AlphaFoldDB" id="A0A1I2JBQ3"/>
<dbReference type="PROSITE" id="PS51257">
    <property type="entry name" value="PROKAR_LIPOPROTEIN"/>
    <property type="match status" value="1"/>
</dbReference>
<dbReference type="Pfam" id="PF14109">
    <property type="entry name" value="GldH_lipo"/>
    <property type="match status" value="1"/>
</dbReference>
<dbReference type="STRING" id="1003.SAMN04488541_10459"/>
<name>A0A1I2JBQ3_9BACT</name>
<organism evidence="1 2">
    <name type="scientific">Thermoflexibacter ruber</name>
    <dbReference type="NCBI Taxonomy" id="1003"/>
    <lineage>
        <taxon>Bacteria</taxon>
        <taxon>Pseudomonadati</taxon>
        <taxon>Bacteroidota</taxon>
        <taxon>Cytophagia</taxon>
        <taxon>Cytophagales</taxon>
        <taxon>Thermoflexibacteraceae</taxon>
        <taxon>Thermoflexibacter</taxon>
    </lineage>
</organism>